<feature type="region of interest" description="Disordered" evidence="1">
    <location>
        <begin position="1"/>
        <end position="64"/>
    </location>
</feature>
<dbReference type="EMBL" id="LECW02000035">
    <property type="protein sequence ID" value="KRT92056.1"/>
    <property type="molecule type" value="Genomic_DNA"/>
</dbReference>
<proteinExistence type="predicted"/>
<dbReference type="Pfam" id="PF14151">
    <property type="entry name" value="YfhD"/>
    <property type="match status" value="1"/>
</dbReference>
<dbReference type="Proteomes" id="UP000036168">
    <property type="component" value="Unassembled WGS sequence"/>
</dbReference>
<reference evidence="3 5" key="3">
    <citation type="submission" date="2023-03" db="EMBL/GenBank/DDBJ databases">
        <title>Agriculturally important microbes genome sequencing.</title>
        <authorList>
            <person name="Dunlap C."/>
        </authorList>
    </citation>
    <scope>NUCLEOTIDE SEQUENCE [LARGE SCALE GENOMIC DNA]</scope>
    <source>
        <strain evidence="3 5">CBP-3203</strain>
    </source>
</reference>
<dbReference type="InterPro" id="IPR025435">
    <property type="entry name" value="YfhD-like"/>
</dbReference>
<dbReference type="AlphaFoldDB" id="A0A0J6E1M9"/>
<sequence length="64" mass="7568">MGRNSIHKNRDKNKQKLPQVPDQYKKETDGVYEEYSAELADQDDREARSRMEAADKRAKERQSK</sequence>
<dbReference type="PATRIC" id="fig|1664069.3.peg.980"/>
<organism evidence="2 4">
    <name type="scientific">Bacillus glycinifermentans</name>
    <dbReference type="NCBI Taxonomy" id="1664069"/>
    <lineage>
        <taxon>Bacteria</taxon>
        <taxon>Bacillati</taxon>
        <taxon>Bacillota</taxon>
        <taxon>Bacilli</taxon>
        <taxon>Bacillales</taxon>
        <taxon>Bacillaceae</taxon>
        <taxon>Bacillus</taxon>
    </lineage>
</organism>
<name>A0A0J6E1M9_9BACI</name>
<gene>
    <name evidence="2" type="ORF">AB447_222975</name>
    <name evidence="3" type="ORF">P8828_17095</name>
</gene>
<comment type="caution">
    <text evidence="2">The sequence shown here is derived from an EMBL/GenBank/DDBJ whole genome shotgun (WGS) entry which is preliminary data.</text>
</comment>
<feature type="compositionally biased region" description="Basic and acidic residues" evidence="1">
    <location>
        <begin position="45"/>
        <end position="64"/>
    </location>
</feature>
<dbReference type="EMBL" id="JARRTL010000018">
    <property type="protein sequence ID" value="MEC0486506.1"/>
    <property type="molecule type" value="Genomic_DNA"/>
</dbReference>
<reference evidence="2" key="2">
    <citation type="submission" date="2015-10" db="EMBL/GenBank/DDBJ databases">
        <authorList>
            <person name="Gilbert D.G."/>
        </authorList>
    </citation>
    <scope>NUCLEOTIDE SEQUENCE</scope>
    <source>
        <strain evidence="2">GO-13</strain>
    </source>
</reference>
<protein>
    <submittedName>
        <fullName evidence="3">YfhD family protein</fullName>
    </submittedName>
</protein>
<accession>A0A0J6H1F8</accession>
<accession>A0A0J6E1M9</accession>
<dbReference type="OrthoDB" id="2973490at2"/>
<evidence type="ECO:0000313" key="3">
    <source>
        <dbReference type="EMBL" id="MEC0486506.1"/>
    </source>
</evidence>
<evidence type="ECO:0000256" key="1">
    <source>
        <dbReference type="SAM" id="MobiDB-lite"/>
    </source>
</evidence>
<dbReference type="Proteomes" id="UP001341297">
    <property type="component" value="Unassembled WGS sequence"/>
</dbReference>
<evidence type="ECO:0000313" key="5">
    <source>
        <dbReference type="Proteomes" id="UP001341297"/>
    </source>
</evidence>
<dbReference type="RefSeq" id="WP_048356496.1">
    <property type="nucleotide sequence ID" value="NZ_CP023481.1"/>
</dbReference>
<feature type="compositionally biased region" description="Acidic residues" evidence="1">
    <location>
        <begin position="30"/>
        <end position="44"/>
    </location>
</feature>
<evidence type="ECO:0000313" key="4">
    <source>
        <dbReference type="Proteomes" id="UP000036168"/>
    </source>
</evidence>
<evidence type="ECO:0000313" key="2">
    <source>
        <dbReference type="EMBL" id="KRT92056.1"/>
    </source>
</evidence>
<dbReference type="STRING" id="1664069.BGLY_0894"/>
<reference evidence="2 4" key="1">
    <citation type="journal article" date="2015" name="Int. J. Syst. Evol. Microbiol.">
        <title>Bacillus glycinifermentans sp. nov., isolated from fermented soybean paste.</title>
        <authorList>
            <person name="Kim S.J."/>
            <person name="Dunlap C.A."/>
            <person name="Kwon S.W."/>
            <person name="Rooney A.P."/>
        </authorList>
    </citation>
    <scope>NUCLEOTIDE SEQUENCE [LARGE SCALE GENOMIC DNA]</scope>
    <source>
        <strain evidence="2 4">GO-13</strain>
    </source>
</reference>
<feature type="compositionally biased region" description="Basic residues" evidence="1">
    <location>
        <begin position="1"/>
        <end position="15"/>
    </location>
</feature>
<keyword evidence="5" id="KW-1185">Reference proteome</keyword>